<dbReference type="RefSeq" id="WP_345227360.1">
    <property type="nucleotide sequence ID" value="NZ_BAABHA010000015.1"/>
</dbReference>
<dbReference type="EMBL" id="BAABHA010000015">
    <property type="protein sequence ID" value="GAA4391812.1"/>
    <property type="molecule type" value="Genomic_DNA"/>
</dbReference>
<feature type="compositionally biased region" description="Low complexity" evidence="1">
    <location>
        <begin position="189"/>
        <end position="201"/>
    </location>
</feature>
<comment type="caution">
    <text evidence="2">The sequence shown here is derived from an EMBL/GenBank/DDBJ whole genome shotgun (WGS) entry which is preliminary data.</text>
</comment>
<proteinExistence type="predicted"/>
<protein>
    <submittedName>
        <fullName evidence="2">Uncharacterized protein</fullName>
    </submittedName>
</protein>
<organism evidence="2 3">
    <name type="scientific">Hymenobacter koreensis</name>
    <dbReference type="NCBI Taxonomy" id="1084523"/>
    <lineage>
        <taxon>Bacteria</taxon>
        <taxon>Pseudomonadati</taxon>
        <taxon>Bacteroidota</taxon>
        <taxon>Cytophagia</taxon>
        <taxon>Cytophagales</taxon>
        <taxon>Hymenobacteraceae</taxon>
        <taxon>Hymenobacter</taxon>
    </lineage>
</organism>
<name>A0ABP8JJR2_9BACT</name>
<evidence type="ECO:0000313" key="3">
    <source>
        <dbReference type="Proteomes" id="UP001500454"/>
    </source>
</evidence>
<keyword evidence="3" id="KW-1185">Reference proteome</keyword>
<reference evidence="3" key="1">
    <citation type="journal article" date="2019" name="Int. J. Syst. Evol. Microbiol.">
        <title>The Global Catalogue of Microorganisms (GCM) 10K type strain sequencing project: providing services to taxonomists for standard genome sequencing and annotation.</title>
        <authorList>
            <consortium name="The Broad Institute Genomics Platform"/>
            <consortium name="The Broad Institute Genome Sequencing Center for Infectious Disease"/>
            <person name="Wu L."/>
            <person name="Ma J."/>
        </authorList>
    </citation>
    <scope>NUCLEOTIDE SEQUENCE [LARGE SCALE GENOMIC DNA]</scope>
    <source>
        <strain evidence="3">JCM 17924</strain>
    </source>
</reference>
<gene>
    <name evidence="2" type="ORF">GCM10023186_41550</name>
</gene>
<accession>A0ABP8JJR2</accession>
<evidence type="ECO:0000313" key="2">
    <source>
        <dbReference type="EMBL" id="GAA4391812.1"/>
    </source>
</evidence>
<feature type="region of interest" description="Disordered" evidence="1">
    <location>
        <begin position="189"/>
        <end position="214"/>
    </location>
</feature>
<feature type="compositionally biased region" description="Basic and acidic residues" evidence="1">
    <location>
        <begin position="203"/>
        <end position="214"/>
    </location>
</feature>
<dbReference type="Proteomes" id="UP001500454">
    <property type="component" value="Unassembled WGS sequence"/>
</dbReference>
<sequence>MAEHTYAHRLRYNPADVPAGSTVLEHWPELAVNEKLVTYGQGKNDCWLRYAIYLGEGSGLHAAGLDWGDRKREALRLSGIKPNDPRAEKALNLTDDGVRELRWAWLRAMSSRQFRSYAAGCEAYDQTCERVEKRIAEESSADAEKGDLKADAEMRANRSRIDLWLDLDRMELKLKEMEARLFFDDEDMQQQAAEEAKPQAARDSWEDKVLKRNK</sequence>
<evidence type="ECO:0000256" key="1">
    <source>
        <dbReference type="SAM" id="MobiDB-lite"/>
    </source>
</evidence>